<evidence type="ECO:0008006" key="3">
    <source>
        <dbReference type="Google" id="ProtNLM"/>
    </source>
</evidence>
<evidence type="ECO:0000313" key="2">
    <source>
        <dbReference type="Proteomes" id="UP000305109"/>
    </source>
</evidence>
<dbReference type="EMBL" id="SUMD01000001">
    <property type="protein sequence ID" value="TJZ81208.1"/>
    <property type="molecule type" value="Genomic_DNA"/>
</dbReference>
<sequence>MTHIRRIRSLAVLVPLTAVLLGGCSAASSEPGSAEAAECVDATLPNATAEELVDVLRPRGDGTTDSVEQNLVDQFAASRPAQVERVGQSTVFRNVPEGGDAGYAGAVCEDSRWDDITAGAITLSPRAERAAIVSAGHGYCEAYEQMLPAAVSTGSWDDWAGYTVALIGARQSALDAAKAAGRDSSAEQQALEEETRAYEAARQHICPQFG</sequence>
<accession>A0ABY2RQ68</accession>
<proteinExistence type="predicted"/>
<protein>
    <recommendedName>
        <fullName evidence="3">Lipoprotein</fullName>
    </recommendedName>
</protein>
<gene>
    <name evidence="1" type="ORF">FCG67_00685</name>
</gene>
<evidence type="ECO:0000313" key="1">
    <source>
        <dbReference type="EMBL" id="TJZ81208.1"/>
    </source>
</evidence>
<keyword evidence="2" id="KW-1185">Reference proteome</keyword>
<dbReference type="PROSITE" id="PS51257">
    <property type="entry name" value="PROKAR_LIPOPROTEIN"/>
    <property type="match status" value="1"/>
</dbReference>
<reference evidence="1 2" key="1">
    <citation type="submission" date="2019-04" db="EMBL/GenBank/DDBJ databases">
        <title>Rhodococcus oryzae sp. nov., a novel actinomycete isolated from rhizosphere soil of rice (Oryza sativa L.).</title>
        <authorList>
            <person name="Li C."/>
        </authorList>
    </citation>
    <scope>NUCLEOTIDE SEQUENCE [LARGE SCALE GENOMIC DNA]</scope>
    <source>
        <strain evidence="1 2">NEAU-CX67</strain>
    </source>
</reference>
<name>A0ABY2RQ68_9NOCA</name>
<dbReference type="Proteomes" id="UP000305109">
    <property type="component" value="Unassembled WGS sequence"/>
</dbReference>
<dbReference type="RefSeq" id="WP_136906278.1">
    <property type="nucleotide sequence ID" value="NZ_SUMD01000001.1"/>
</dbReference>
<comment type="caution">
    <text evidence="1">The sequence shown here is derived from an EMBL/GenBank/DDBJ whole genome shotgun (WGS) entry which is preliminary data.</text>
</comment>
<organism evidence="1 2">
    <name type="scientific">Rhodococcus oryzae</name>
    <dbReference type="NCBI Taxonomy" id="2571143"/>
    <lineage>
        <taxon>Bacteria</taxon>
        <taxon>Bacillati</taxon>
        <taxon>Actinomycetota</taxon>
        <taxon>Actinomycetes</taxon>
        <taxon>Mycobacteriales</taxon>
        <taxon>Nocardiaceae</taxon>
        <taxon>Rhodococcus</taxon>
    </lineage>
</organism>